<dbReference type="AlphaFoldDB" id="A0ABD2HTG0"/>
<evidence type="ECO:0008006" key="11">
    <source>
        <dbReference type="Google" id="ProtNLM"/>
    </source>
</evidence>
<evidence type="ECO:0000256" key="4">
    <source>
        <dbReference type="ARBA" id="ARBA00023002"/>
    </source>
</evidence>
<organism evidence="9 10">
    <name type="scientific">Heterodera trifolii</name>
    <dbReference type="NCBI Taxonomy" id="157864"/>
    <lineage>
        <taxon>Eukaryota</taxon>
        <taxon>Metazoa</taxon>
        <taxon>Ecdysozoa</taxon>
        <taxon>Nematoda</taxon>
        <taxon>Chromadorea</taxon>
        <taxon>Rhabditida</taxon>
        <taxon>Tylenchina</taxon>
        <taxon>Tylenchomorpha</taxon>
        <taxon>Tylenchoidea</taxon>
        <taxon>Heteroderidae</taxon>
        <taxon>Heteroderinae</taxon>
        <taxon>Heterodera</taxon>
    </lineage>
</organism>
<accession>A0ABD2HTG0</accession>
<dbReference type="PANTHER" id="PTHR43880">
    <property type="entry name" value="ALCOHOL DEHYDROGENASE"/>
    <property type="match status" value="1"/>
</dbReference>
<feature type="domain" description="Alcohol dehydrogenase-like N-terminal" evidence="8">
    <location>
        <begin position="34"/>
        <end position="166"/>
    </location>
</feature>
<evidence type="ECO:0000256" key="6">
    <source>
        <dbReference type="RuleBase" id="RU361277"/>
    </source>
</evidence>
<evidence type="ECO:0000259" key="7">
    <source>
        <dbReference type="Pfam" id="PF00107"/>
    </source>
</evidence>
<protein>
    <recommendedName>
        <fullName evidence="11">Alcohol dehydrogenase</fullName>
    </recommendedName>
</protein>
<dbReference type="GO" id="GO:0046872">
    <property type="term" value="F:metal ion binding"/>
    <property type="evidence" value="ECO:0007669"/>
    <property type="project" value="UniProtKB-KW"/>
</dbReference>
<dbReference type="InterPro" id="IPR036291">
    <property type="entry name" value="NAD(P)-bd_dom_sf"/>
</dbReference>
<evidence type="ECO:0000313" key="9">
    <source>
        <dbReference type="EMBL" id="KAL3069811.1"/>
    </source>
</evidence>
<keyword evidence="3 6" id="KW-0862">Zinc</keyword>
<evidence type="ECO:0000256" key="1">
    <source>
        <dbReference type="ARBA" id="ARBA00001947"/>
    </source>
</evidence>
<evidence type="ECO:0000259" key="8">
    <source>
        <dbReference type="Pfam" id="PF08240"/>
    </source>
</evidence>
<dbReference type="Pfam" id="PF08240">
    <property type="entry name" value="ADH_N"/>
    <property type="match status" value="1"/>
</dbReference>
<evidence type="ECO:0000256" key="3">
    <source>
        <dbReference type="ARBA" id="ARBA00022833"/>
    </source>
</evidence>
<dbReference type="InterPro" id="IPR013154">
    <property type="entry name" value="ADH-like_N"/>
</dbReference>
<dbReference type="PANTHER" id="PTHR43880:SF12">
    <property type="entry name" value="ALCOHOL DEHYDROGENASE CLASS-3"/>
    <property type="match status" value="1"/>
</dbReference>
<evidence type="ECO:0000313" key="10">
    <source>
        <dbReference type="Proteomes" id="UP001620626"/>
    </source>
</evidence>
<feature type="domain" description="Alcohol dehydrogenase-like C-terminal" evidence="7">
    <location>
        <begin position="208"/>
        <end position="331"/>
    </location>
</feature>
<gene>
    <name evidence="9" type="ORF">niasHT_033388</name>
</gene>
<dbReference type="GO" id="GO:0016491">
    <property type="term" value="F:oxidoreductase activity"/>
    <property type="evidence" value="ECO:0007669"/>
    <property type="project" value="UniProtKB-KW"/>
</dbReference>
<dbReference type="Gene3D" id="3.40.50.720">
    <property type="entry name" value="NAD(P)-binding Rossmann-like Domain"/>
    <property type="match status" value="1"/>
</dbReference>
<comment type="cofactor">
    <cofactor evidence="1 6">
        <name>Zn(2+)</name>
        <dbReference type="ChEBI" id="CHEBI:29105"/>
    </cofactor>
</comment>
<dbReference type="FunFam" id="3.40.50.720:FF:000003">
    <property type="entry name" value="S-(hydroxymethyl)glutathione dehydrogenase"/>
    <property type="match status" value="1"/>
</dbReference>
<dbReference type="FunFam" id="3.90.180.10:FF:000067">
    <property type="entry name" value="alcohol dehydrogenase 1-like isoform X1"/>
    <property type="match status" value="1"/>
</dbReference>
<proteinExistence type="inferred from homology"/>
<dbReference type="EMBL" id="JBICBT010001390">
    <property type="protein sequence ID" value="KAL3069811.1"/>
    <property type="molecule type" value="Genomic_DNA"/>
</dbReference>
<comment type="similarity">
    <text evidence="6">Belongs to the zinc-containing alcohol dehydrogenase family.</text>
</comment>
<evidence type="ECO:0000256" key="5">
    <source>
        <dbReference type="ARBA" id="ARBA00023027"/>
    </source>
</evidence>
<reference evidence="9 10" key="1">
    <citation type="submission" date="2024-10" db="EMBL/GenBank/DDBJ databases">
        <authorList>
            <person name="Kim D."/>
        </authorList>
    </citation>
    <scope>NUCLEOTIDE SEQUENCE [LARGE SCALE GENOMIC DNA]</scope>
    <source>
        <strain evidence="9">BH-2024</strain>
    </source>
</reference>
<name>A0ABD2HTG0_9BILA</name>
<dbReference type="SUPFAM" id="SSF51735">
    <property type="entry name" value="NAD(P)-binding Rossmann-fold domains"/>
    <property type="match status" value="1"/>
</dbReference>
<dbReference type="InterPro" id="IPR002328">
    <property type="entry name" value="ADH_Zn_CS"/>
</dbReference>
<comment type="caution">
    <text evidence="9">The sequence shown here is derived from an EMBL/GenBank/DDBJ whole genome shotgun (WGS) entry which is preliminary data.</text>
</comment>
<evidence type="ECO:0000256" key="2">
    <source>
        <dbReference type="ARBA" id="ARBA00022723"/>
    </source>
</evidence>
<dbReference type="SUPFAM" id="SSF50129">
    <property type="entry name" value="GroES-like"/>
    <property type="match status" value="2"/>
</dbReference>
<dbReference type="InterPro" id="IPR013149">
    <property type="entry name" value="ADH-like_C"/>
</dbReference>
<keyword evidence="4" id="KW-0560">Oxidoreductase</keyword>
<keyword evidence="10" id="KW-1185">Reference proteome</keyword>
<dbReference type="PROSITE" id="PS00059">
    <property type="entry name" value="ADH_ZINC"/>
    <property type="match status" value="1"/>
</dbReference>
<dbReference type="Proteomes" id="UP001620626">
    <property type="component" value="Unassembled WGS sequence"/>
</dbReference>
<keyword evidence="2 6" id="KW-0479">Metal-binding</keyword>
<sequence>METEGKVICCRAAVAWEPNKPLIIEQIEVSPPKEGEVRVKILFTGICHTDVFVCSGKDPNVKFPLIAGHEATGIVESVGPGVHGILPGDHVIPAPIPQCRSCEHCYAPESNLCKLFQFGPDCKVPAQTMLDGTTRFKCRGQDVYHFIGTSTFSEYTVVLESCICKINPKAPLDIVVALGCGFTTGYGNPFNVAPVVPGSTVGIWGIGAIGLGVMVGCKERGAKNIIAVDPEPKKLQLAAKFGATEMFSPSDRPNGKSLPEYLREKYDGGLLIAFEAAGSHLAVRQAFESTKKGFGQTVVLGVIDQELKIPPDMLLMGRTIKGAIYGGWKSRDTLPMLVEKYMIGQLPLEEFISHRMENLTQINEGIQRMEKCDGIRTVIPMGTIPSSATANVIGPLANQQQQQAVLSVQQNQNLSTVNDNGFGVPKQQENVREIKINLV</sequence>
<keyword evidence="5" id="KW-0520">NAD</keyword>
<dbReference type="Gene3D" id="3.90.180.10">
    <property type="entry name" value="Medium-chain alcohol dehydrogenases, catalytic domain"/>
    <property type="match status" value="1"/>
</dbReference>
<dbReference type="InterPro" id="IPR011032">
    <property type="entry name" value="GroES-like_sf"/>
</dbReference>
<dbReference type="Pfam" id="PF00107">
    <property type="entry name" value="ADH_zinc_N"/>
    <property type="match status" value="1"/>
</dbReference>